<keyword evidence="4" id="KW-1185">Reference proteome</keyword>
<proteinExistence type="predicted"/>
<evidence type="ECO:0000313" key="4">
    <source>
        <dbReference type="Proteomes" id="UP000311382"/>
    </source>
</evidence>
<reference evidence="3 4" key="1">
    <citation type="submission" date="2019-03" db="EMBL/GenBank/DDBJ databases">
        <title>Rhodosporidium diobovatum UCD-FST 08-225 genome sequencing, assembly, and annotation.</title>
        <authorList>
            <person name="Fakankun I.U."/>
            <person name="Fristensky B."/>
            <person name="Levin D.B."/>
        </authorList>
    </citation>
    <scope>NUCLEOTIDE SEQUENCE [LARGE SCALE GENOMIC DNA]</scope>
    <source>
        <strain evidence="3 4">UCD-FST 08-225</strain>
    </source>
</reference>
<name>A0A5C5G5U4_9BASI</name>
<dbReference type="OrthoDB" id="2522788at2759"/>
<keyword evidence="2" id="KW-0472">Membrane</keyword>
<sequence>MEGPFSLARDGPYSRSVLGFRPFTLALHSNMDAATNEARFTSATATTTRAVIPTAPLRNPHLASNDSPTTSVLTIVLPTLFGALLVLGIFIGVMACLRHRALSKKIAPAKLRKRQSGEEQQDYDPSQWRASPRREMAQVEFDDIDRQTLHSLKVRDDLAQVRRANSFKTHDLPRKPPPAYEP</sequence>
<evidence type="ECO:0000313" key="3">
    <source>
        <dbReference type="EMBL" id="TNY23889.1"/>
    </source>
</evidence>
<feature type="transmembrane region" description="Helical" evidence="2">
    <location>
        <begin position="75"/>
        <end position="97"/>
    </location>
</feature>
<evidence type="ECO:0000256" key="1">
    <source>
        <dbReference type="SAM" id="MobiDB-lite"/>
    </source>
</evidence>
<dbReference type="Proteomes" id="UP000311382">
    <property type="component" value="Unassembled WGS sequence"/>
</dbReference>
<accession>A0A5C5G5U4</accession>
<protein>
    <submittedName>
        <fullName evidence="3">Proteophosphoglycan ppg4</fullName>
    </submittedName>
</protein>
<evidence type="ECO:0000256" key="2">
    <source>
        <dbReference type="SAM" id="Phobius"/>
    </source>
</evidence>
<feature type="region of interest" description="Disordered" evidence="1">
    <location>
        <begin position="109"/>
        <end position="142"/>
    </location>
</feature>
<keyword evidence="2" id="KW-0812">Transmembrane</keyword>
<comment type="caution">
    <text evidence="3">The sequence shown here is derived from an EMBL/GenBank/DDBJ whole genome shotgun (WGS) entry which is preliminary data.</text>
</comment>
<dbReference type="EMBL" id="SOZI01000007">
    <property type="protein sequence ID" value="TNY23889.1"/>
    <property type="molecule type" value="Genomic_DNA"/>
</dbReference>
<dbReference type="AlphaFoldDB" id="A0A5C5G5U4"/>
<keyword evidence="2" id="KW-1133">Transmembrane helix</keyword>
<gene>
    <name evidence="3" type="ORF">DMC30DRAFT_372139</name>
</gene>
<organism evidence="3 4">
    <name type="scientific">Rhodotorula diobovata</name>
    <dbReference type="NCBI Taxonomy" id="5288"/>
    <lineage>
        <taxon>Eukaryota</taxon>
        <taxon>Fungi</taxon>
        <taxon>Dikarya</taxon>
        <taxon>Basidiomycota</taxon>
        <taxon>Pucciniomycotina</taxon>
        <taxon>Microbotryomycetes</taxon>
        <taxon>Sporidiobolales</taxon>
        <taxon>Sporidiobolaceae</taxon>
        <taxon>Rhodotorula</taxon>
    </lineage>
</organism>